<evidence type="ECO:0000313" key="6">
    <source>
        <dbReference type="EMBL" id="OCB91909.1"/>
    </source>
</evidence>
<reference evidence="6" key="1">
    <citation type="submission" date="2016-06" db="EMBL/GenBank/DDBJ databases">
        <title>Draft Genome sequence of the fungus Inonotus baumii.</title>
        <authorList>
            <person name="Zhu H."/>
            <person name="Lin W."/>
        </authorList>
    </citation>
    <scope>NUCLEOTIDE SEQUENCE</scope>
    <source>
        <strain evidence="6">821</strain>
    </source>
</reference>
<dbReference type="InterPro" id="IPR036910">
    <property type="entry name" value="HMG_box_dom_sf"/>
</dbReference>
<feature type="compositionally biased region" description="Low complexity" evidence="4">
    <location>
        <begin position="762"/>
        <end position="778"/>
    </location>
</feature>
<name>A0A9Q5NF58_SANBA</name>
<dbReference type="PANTHER" id="PTHR45789">
    <property type="entry name" value="FI18025P1"/>
    <property type="match status" value="1"/>
</dbReference>
<evidence type="ECO:0000256" key="3">
    <source>
        <dbReference type="PROSITE-ProRule" id="PRU00267"/>
    </source>
</evidence>
<evidence type="ECO:0000256" key="2">
    <source>
        <dbReference type="ARBA" id="ARBA00023242"/>
    </source>
</evidence>
<feature type="compositionally biased region" description="Polar residues" evidence="4">
    <location>
        <begin position="581"/>
        <end position="601"/>
    </location>
</feature>
<feature type="region of interest" description="Disordered" evidence="4">
    <location>
        <begin position="509"/>
        <end position="534"/>
    </location>
</feature>
<keyword evidence="2 3" id="KW-0539">Nucleus</keyword>
<feature type="compositionally biased region" description="Low complexity" evidence="4">
    <location>
        <begin position="606"/>
        <end position="619"/>
    </location>
</feature>
<feature type="compositionally biased region" description="Low complexity" evidence="4">
    <location>
        <begin position="521"/>
        <end position="534"/>
    </location>
</feature>
<dbReference type="SUPFAM" id="SSF47095">
    <property type="entry name" value="HMG-box"/>
    <property type="match status" value="1"/>
</dbReference>
<dbReference type="GO" id="GO:0000978">
    <property type="term" value="F:RNA polymerase II cis-regulatory region sequence-specific DNA binding"/>
    <property type="evidence" value="ECO:0007669"/>
    <property type="project" value="TreeGrafter"/>
</dbReference>
<dbReference type="Gene3D" id="1.10.30.10">
    <property type="entry name" value="High mobility group box domain"/>
    <property type="match status" value="1"/>
</dbReference>
<dbReference type="PROSITE" id="PS50118">
    <property type="entry name" value="HMG_BOX_2"/>
    <property type="match status" value="1"/>
</dbReference>
<feature type="region of interest" description="Disordered" evidence="4">
    <location>
        <begin position="661"/>
        <end position="683"/>
    </location>
</feature>
<evidence type="ECO:0000256" key="4">
    <source>
        <dbReference type="SAM" id="MobiDB-lite"/>
    </source>
</evidence>
<keyword evidence="7" id="KW-1185">Reference proteome</keyword>
<feature type="compositionally biased region" description="Polar residues" evidence="4">
    <location>
        <begin position="661"/>
        <end position="670"/>
    </location>
</feature>
<keyword evidence="1 3" id="KW-0238">DNA-binding</keyword>
<feature type="compositionally biased region" description="Basic residues" evidence="4">
    <location>
        <begin position="12"/>
        <end position="28"/>
    </location>
</feature>
<feature type="compositionally biased region" description="Polar residues" evidence="4">
    <location>
        <begin position="208"/>
        <end position="217"/>
    </location>
</feature>
<dbReference type="OrthoDB" id="6247875at2759"/>
<evidence type="ECO:0000313" key="7">
    <source>
        <dbReference type="Proteomes" id="UP000757232"/>
    </source>
</evidence>
<feature type="compositionally biased region" description="Polar residues" evidence="4">
    <location>
        <begin position="509"/>
        <end position="518"/>
    </location>
</feature>
<feature type="compositionally biased region" description="Basic and acidic residues" evidence="4">
    <location>
        <begin position="196"/>
        <end position="207"/>
    </location>
</feature>
<feature type="compositionally biased region" description="Low complexity" evidence="4">
    <location>
        <begin position="333"/>
        <end position="347"/>
    </location>
</feature>
<dbReference type="Pfam" id="PF00505">
    <property type="entry name" value="HMG_box"/>
    <property type="match status" value="1"/>
</dbReference>
<protein>
    <recommendedName>
        <fullName evidence="5">HMG box domain-containing protein</fullName>
    </recommendedName>
</protein>
<dbReference type="SMART" id="SM00398">
    <property type="entry name" value="HMG"/>
    <property type="match status" value="1"/>
</dbReference>
<feature type="region of interest" description="Disordered" evidence="4">
    <location>
        <begin position="322"/>
        <end position="374"/>
    </location>
</feature>
<dbReference type="AlphaFoldDB" id="A0A9Q5NF58"/>
<organism evidence="6 7">
    <name type="scientific">Sanghuangporus baumii</name>
    <name type="common">Phellinus baumii</name>
    <dbReference type="NCBI Taxonomy" id="108892"/>
    <lineage>
        <taxon>Eukaryota</taxon>
        <taxon>Fungi</taxon>
        <taxon>Dikarya</taxon>
        <taxon>Basidiomycota</taxon>
        <taxon>Agaricomycotina</taxon>
        <taxon>Agaricomycetes</taxon>
        <taxon>Hymenochaetales</taxon>
        <taxon>Hymenochaetaceae</taxon>
        <taxon>Sanghuangporus</taxon>
    </lineage>
</organism>
<comment type="caution">
    <text evidence="6">The sequence shown here is derived from an EMBL/GenBank/DDBJ whole genome shotgun (WGS) entry which is preliminary data.</text>
</comment>
<sequence>MAPLRASPKLCPTRRRSSLSLLTRRRSFAPKNYTFAPNVTPITYPSDPASPTSNGRSSSSPQPDGTDADIKESDEFAGIAATTTSATGPSRPRRRGGRKDSIDHIPRPPNAFMLFRQNFVHQRHVPGSIETSHNSLSKIVGNCWKALPSKEKKVWEALAEKKKEEHKIQYPHYRFQPKHDPEKKRKRQAARAAVERAERERLMREHTQMTGASQSVPEDSLPEKLQLQQPEQEKERAMATRREQVRAMHNHLGHRRSSSVPLPSETYPGFPYNNVGGFYSQGPPNADPFNFANPALAQAPPFPNTTSSNGIAIPSLPSTMGGLTNPWYPPNNAGTSDLAGSGGLASSEQTGESLSLPPQLHAPRPRSITLSRAASPRVPMNGAGMGSIGFGFGEFSGMSSMGMGAGMGVMGMGPRASRQWHLGQLGRRASSTQPILQHQLASGAFNNFHYGPQSAFPHSAPFGQHPGQPFAQGTSTPFDFGLNQNQQQGAFDGFVGAVAEGFTNPFASSAPAGSSNESGDAVNPNSAPASANSYPAPLAPNAMWYEDSVDPMTPVQAQSRAQYAESSAVAPSLPPVDTELLNPSFNFGAASQDNSGPSGTDSHMEATSSPSGSTSAPQTAVQARFGPLSAPAHSSNSAPGTGMRDSFDFSAFNAFLQQLPAQNHGQAQDQSRMRPQERQGFEGIPPDSVHPSAQGYSIAQPVPVRKVGLPCVPETQTTASVYHEQAYADTSSYQEQNVPQQAHAYYQDQSSGAHEHAQYITSQQSSSASSGSSADASPASEVIPMASYHHQHQVHHTQLEQQHSEVDIVSGHELLDGPVDVNAMSSANAGIQQQVQVTAEGTCAPDVNTLNYGYDYNGMTPLEAQNMYPMHSGPGEDMGAYGYVRDGHVRQTQDGTNNGSHNQNAEPRFSFSDFVHGSPFAASAPVAN</sequence>
<feature type="region of interest" description="Disordered" evidence="4">
    <location>
        <begin position="1"/>
        <end position="109"/>
    </location>
</feature>
<dbReference type="InterPro" id="IPR009071">
    <property type="entry name" value="HMG_box_dom"/>
</dbReference>
<dbReference type="GO" id="GO:0005634">
    <property type="term" value="C:nucleus"/>
    <property type="evidence" value="ECO:0007669"/>
    <property type="project" value="UniProtKB-UniRule"/>
</dbReference>
<feature type="region of interest" description="Disordered" evidence="4">
    <location>
        <begin position="746"/>
        <end position="778"/>
    </location>
</feature>
<feature type="compositionally biased region" description="Low complexity" evidence="4">
    <location>
        <begin position="77"/>
        <end position="90"/>
    </location>
</feature>
<dbReference type="GO" id="GO:0000981">
    <property type="term" value="F:DNA-binding transcription factor activity, RNA polymerase II-specific"/>
    <property type="evidence" value="ECO:0007669"/>
    <property type="project" value="TreeGrafter"/>
</dbReference>
<accession>A0A9Q5NF58</accession>
<feature type="region of interest" description="Disordered" evidence="4">
    <location>
        <begin position="196"/>
        <end position="233"/>
    </location>
</feature>
<feature type="region of interest" description="Disordered" evidence="4">
    <location>
        <begin position="566"/>
        <end position="619"/>
    </location>
</feature>
<dbReference type="Proteomes" id="UP000757232">
    <property type="component" value="Unassembled WGS sequence"/>
</dbReference>
<feature type="domain" description="HMG box" evidence="5">
    <location>
        <begin position="105"/>
        <end position="174"/>
    </location>
</feature>
<dbReference type="CDD" id="cd01389">
    <property type="entry name" value="HMG-box_ROX1-like"/>
    <property type="match status" value="1"/>
</dbReference>
<proteinExistence type="predicted"/>
<evidence type="ECO:0000256" key="1">
    <source>
        <dbReference type="ARBA" id="ARBA00023125"/>
    </source>
</evidence>
<feature type="compositionally biased region" description="Low complexity" evidence="4">
    <location>
        <begin position="49"/>
        <end position="63"/>
    </location>
</feature>
<dbReference type="EMBL" id="LNZH02000051">
    <property type="protein sequence ID" value="OCB91909.1"/>
    <property type="molecule type" value="Genomic_DNA"/>
</dbReference>
<dbReference type="PANTHER" id="PTHR45789:SF2">
    <property type="entry name" value="FI18025P1"/>
    <property type="match status" value="1"/>
</dbReference>
<evidence type="ECO:0000259" key="5">
    <source>
        <dbReference type="PROSITE" id="PS50118"/>
    </source>
</evidence>
<dbReference type="InterPro" id="IPR051356">
    <property type="entry name" value="SOX/SOX-like_TF"/>
</dbReference>
<feature type="DNA-binding region" description="HMG box" evidence="3">
    <location>
        <begin position="105"/>
        <end position="174"/>
    </location>
</feature>
<gene>
    <name evidence="6" type="ORF">A7U60_g805</name>
</gene>
<feature type="compositionally biased region" description="Basic and acidic residues" evidence="4">
    <location>
        <begin position="671"/>
        <end position="680"/>
    </location>
</feature>